<dbReference type="RefSeq" id="WP_073822892.1">
    <property type="nucleotide sequence ID" value="NZ_JAUNKL010000021.1"/>
</dbReference>
<organism evidence="1 2">
    <name type="scientific">Buchananella hordeovulneris</name>
    <dbReference type="NCBI Taxonomy" id="52770"/>
    <lineage>
        <taxon>Bacteria</taxon>
        <taxon>Bacillati</taxon>
        <taxon>Actinomycetota</taxon>
        <taxon>Actinomycetes</taxon>
        <taxon>Actinomycetales</taxon>
        <taxon>Actinomycetaceae</taxon>
        <taxon>Buchananella</taxon>
    </lineage>
</organism>
<reference evidence="2" key="1">
    <citation type="submission" date="2016-12" db="EMBL/GenBank/DDBJ databases">
        <authorList>
            <person name="Meng X."/>
        </authorList>
    </citation>
    <scope>NUCLEOTIDE SEQUENCE [LARGE SCALE GENOMIC DNA]</scope>
    <source>
        <strain evidence="2">DSM 20732</strain>
    </source>
</reference>
<dbReference type="SUPFAM" id="SSF52540">
    <property type="entry name" value="P-loop containing nucleoside triphosphate hydrolases"/>
    <property type="match status" value="1"/>
</dbReference>
<dbReference type="AlphaFoldDB" id="A0A1Q5PXQ8"/>
<proteinExistence type="predicted"/>
<name>A0A1Q5PXQ8_9ACTO</name>
<evidence type="ECO:0008006" key="3">
    <source>
        <dbReference type="Google" id="ProtNLM"/>
    </source>
</evidence>
<dbReference type="InterPro" id="IPR027417">
    <property type="entry name" value="P-loop_NTPase"/>
</dbReference>
<dbReference type="STRING" id="52770.BSZ40_02190"/>
<dbReference type="Proteomes" id="UP000185612">
    <property type="component" value="Unassembled WGS sequence"/>
</dbReference>
<dbReference type="EMBL" id="MQVS01000002">
    <property type="protein sequence ID" value="OKL52317.1"/>
    <property type="molecule type" value="Genomic_DNA"/>
</dbReference>
<gene>
    <name evidence="1" type="ORF">BSZ40_02190</name>
</gene>
<protein>
    <recommendedName>
        <fullName evidence="3">Uridine kinase</fullName>
    </recommendedName>
</protein>
<accession>A0A1Q5PXQ8</accession>
<evidence type="ECO:0000313" key="2">
    <source>
        <dbReference type="Proteomes" id="UP000185612"/>
    </source>
</evidence>
<dbReference type="InParanoid" id="A0A1Q5PXQ8"/>
<evidence type="ECO:0000313" key="1">
    <source>
        <dbReference type="EMBL" id="OKL52317.1"/>
    </source>
</evidence>
<keyword evidence="2" id="KW-1185">Reference proteome</keyword>
<dbReference type="Gene3D" id="3.40.50.300">
    <property type="entry name" value="P-loop containing nucleotide triphosphate hydrolases"/>
    <property type="match status" value="1"/>
</dbReference>
<sequence>MPALHTFHSAVRVLAATSRGRALLVAVGGPSGAGKSTLAAALATLPAAGIFPLETCYRGWRGLHLGLHLAADHLAALRAGQGAVAWPQWDWAAARPLPPRPLPRPLLLIVEGVGADHPLIAAHADVVVRVEAGAAVRQQRVAARDGRWDFAWHEWARLEASLPRVRPHLLVQAGAAS</sequence>
<comment type="caution">
    <text evidence="1">The sequence shown here is derived from an EMBL/GenBank/DDBJ whole genome shotgun (WGS) entry which is preliminary data.</text>
</comment>